<reference evidence="1" key="1">
    <citation type="submission" date="2024-05" db="EMBL/GenBank/DDBJ databases">
        <title>The Natural Products Discovery Center: Release of the First 8490 Sequenced Strains for Exploring Actinobacteria Biosynthetic Diversity.</title>
        <authorList>
            <person name="Kalkreuter E."/>
            <person name="Kautsar S.A."/>
            <person name="Yang D."/>
            <person name="Bader C.D."/>
            <person name="Teijaro C.N."/>
            <person name="Fluegel L."/>
            <person name="Davis C.M."/>
            <person name="Simpson J.R."/>
            <person name="Lauterbach L."/>
            <person name="Steele A.D."/>
            <person name="Gui C."/>
            <person name="Meng S."/>
            <person name="Li G."/>
            <person name="Viehrig K."/>
            <person name="Ye F."/>
            <person name="Su P."/>
            <person name="Kiefer A.F."/>
            <person name="Nichols A."/>
            <person name="Cepeda A.J."/>
            <person name="Yan W."/>
            <person name="Fan B."/>
            <person name="Jiang Y."/>
            <person name="Adhikari A."/>
            <person name="Zheng C.-J."/>
            <person name="Schuster L."/>
            <person name="Cowan T.M."/>
            <person name="Smanski M.J."/>
            <person name="Chevrette M.G."/>
            <person name="de Carvalho L.P.S."/>
            <person name="Shen B."/>
        </authorList>
    </citation>
    <scope>NUCLEOTIDE SEQUENCE</scope>
    <source>
        <strain evidence="1">NPDC080035</strain>
    </source>
</reference>
<evidence type="ECO:0008006" key="2">
    <source>
        <dbReference type="Google" id="ProtNLM"/>
    </source>
</evidence>
<dbReference type="RefSeq" id="WP_348789402.1">
    <property type="nucleotide sequence ID" value="NZ_CP157390.1"/>
</dbReference>
<proteinExistence type="predicted"/>
<gene>
    <name evidence="1" type="ORF">AAME72_06380</name>
</gene>
<sequence length="114" mass="12575">MRAFLRRVATLTADDIARIVEFQLAAQRGVRRPLEKAARVKVSRLDAEHDRVAAIDAAFLESARAVGYVGMRQVAQSAVRWAGLAEAYRAELTSDEVDALQAVWLEATRARVPA</sequence>
<dbReference type="EMBL" id="CP157390">
    <property type="protein sequence ID" value="XBM49484.1"/>
    <property type="molecule type" value="Genomic_DNA"/>
</dbReference>
<organism evidence="1">
    <name type="scientific">Leifsonia sp. NPDC080035</name>
    <dbReference type="NCBI Taxonomy" id="3143936"/>
    <lineage>
        <taxon>Bacteria</taxon>
        <taxon>Bacillati</taxon>
        <taxon>Actinomycetota</taxon>
        <taxon>Actinomycetes</taxon>
        <taxon>Micrococcales</taxon>
        <taxon>Microbacteriaceae</taxon>
        <taxon>Leifsonia</taxon>
    </lineage>
</organism>
<evidence type="ECO:0000313" key="1">
    <source>
        <dbReference type="EMBL" id="XBM49484.1"/>
    </source>
</evidence>
<accession>A0AAU7GG35</accession>
<protein>
    <recommendedName>
        <fullName evidence="2">DUF222 domain-containing protein</fullName>
    </recommendedName>
</protein>
<name>A0AAU7GG35_9MICO</name>
<dbReference type="AlphaFoldDB" id="A0AAU7GG35"/>